<dbReference type="Pfam" id="PF06172">
    <property type="entry name" value="Cupin_5"/>
    <property type="match status" value="1"/>
</dbReference>
<dbReference type="InterPro" id="IPR011051">
    <property type="entry name" value="RmlC_Cupin_sf"/>
</dbReference>
<evidence type="ECO:0000313" key="3">
    <source>
        <dbReference type="EMBL" id="QCY50172.1"/>
    </source>
</evidence>
<dbReference type="PANTHER" id="PTHR33387:SF3">
    <property type="entry name" value="DUF985 DOMAIN-CONTAINING PROTEIN"/>
    <property type="match status" value="1"/>
</dbReference>
<feature type="chain" id="PRO_5021387673" evidence="1">
    <location>
        <begin position="21"/>
        <end position="217"/>
    </location>
</feature>
<organism evidence="3">
    <name type="scientific">Amphibalanus improvisus</name>
    <name type="common">Bay barnacle</name>
    <name type="synonym">Balanus improvisus</name>
    <dbReference type="NCBI Taxonomy" id="1220549"/>
    <lineage>
        <taxon>Eukaryota</taxon>
        <taxon>Metazoa</taxon>
        <taxon>Ecdysozoa</taxon>
        <taxon>Arthropoda</taxon>
        <taxon>Crustacea</taxon>
        <taxon>Multicrustacea</taxon>
        <taxon>Cirripedia</taxon>
        <taxon>Thoracica</taxon>
        <taxon>Thoracicalcarea</taxon>
        <taxon>Balanomorpha</taxon>
        <taxon>Balanoidea</taxon>
        <taxon>Balanidae</taxon>
        <taxon>Amphibalaninae</taxon>
        <taxon>Amphibalanus</taxon>
    </lineage>
</organism>
<dbReference type="AlphaFoldDB" id="A0A4Y5QZP2"/>
<reference evidence="3" key="1">
    <citation type="journal article" date="2019" name="Biofouling">
        <title>The complex barnacle perfume: identification of waterborne pheromone homologues in Balanus improvisus and their differential expression during settlement.</title>
        <authorList>
            <person name="Abramova A."/>
            <person name="Lind U."/>
            <person name="Blomberg A."/>
            <person name="Rosenblad M.A."/>
        </authorList>
    </citation>
    <scope>NUCLEOTIDE SEQUENCE</scope>
</reference>
<feature type="signal peptide" evidence="1">
    <location>
        <begin position="1"/>
        <end position="20"/>
    </location>
</feature>
<protein>
    <submittedName>
        <fullName evidence="3">Waterborne settlement pheromone-like protein 3</fullName>
    </submittedName>
</protein>
<evidence type="ECO:0000259" key="2">
    <source>
        <dbReference type="Pfam" id="PF06172"/>
    </source>
</evidence>
<dbReference type="PANTHER" id="PTHR33387">
    <property type="entry name" value="RMLC-LIKE JELLY ROLL FOLD PROTEIN"/>
    <property type="match status" value="1"/>
</dbReference>
<keyword evidence="1" id="KW-0732">Signal</keyword>
<dbReference type="InterPro" id="IPR009327">
    <property type="entry name" value="Cupin_DUF985"/>
</dbReference>
<evidence type="ECO:0000256" key="1">
    <source>
        <dbReference type="SAM" id="SignalP"/>
    </source>
</evidence>
<proteinExistence type="evidence at transcript level"/>
<sequence>MMRLSVQLFCTLCALAAAVSEEPQGAPTAPQLNGVITSLYQRFQHMAAPRELELQQALNLTWVEQNVVAAVGKPLTSSVMAKFEGYDEDVSAFSCVTMMIPPEGHLGEVWAKFDAAEQLFIYQYGGSVKFHMLTTDGIHTEVILGNPVDHKDHNAKFVVMIPKGMYAFHESLSEEEATFYSYMTIPAYTPSYADFFTNEAMEAKFPAHSELFHELSS</sequence>
<dbReference type="EMBL" id="MK275631">
    <property type="protein sequence ID" value="QCY50172.1"/>
    <property type="molecule type" value="mRNA"/>
</dbReference>
<dbReference type="SUPFAM" id="SSF51182">
    <property type="entry name" value="RmlC-like cupins"/>
    <property type="match status" value="1"/>
</dbReference>
<accession>A0A4Y5QZP2</accession>
<dbReference type="InterPro" id="IPR039935">
    <property type="entry name" value="YML079W-like"/>
</dbReference>
<dbReference type="InterPro" id="IPR014710">
    <property type="entry name" value="RmlC-like_jellyroll"/>
</dbReference>
<dbReference type="Gene3D" id="2.60.120.10">
    <property type="entry name" value="Jelly Rolls"/>
    <property type="match status" value="1"/>
</dbReference>
<name>A0A4Y5QZP2_AMPIM</name>
<feature type="domain" description="DUF985" evidence="2">
    <location>
        <begin position="85"/>
        <end position="192"/>
    </location>
</feature>